<gene>
    <name evidence="2" type="primary">flgL</name>
    <name evidence="2" type="ORF">KQI86_01980</name>
</gene>
<dbReference type="EMBL" id="JAHLQF010000001">
    <property type="protein sequence ID" value="MBU5483076.1"/>
    <property type="molecule type" value="Genomic_DNA"/>
</dbReference>
<dbReference type="RefSeq" id="WP_216437480.1">
    <property type="nucleotide sequence ID" value="NZ_JAHLQF010000001.1"/>
</dbReference>
<name>A0ABS6ED04_9CLOT</name>
<evidence type="ECO:0000259" key="1">
    <source>
        <dbReference type="Pfam" id="PF00669"/>
    </source>
</evidence>
<keyword evidence="2" id="KW-0969">Cilium</keyword>
<dbReference type="NCBIfam" id="TIGR02550">
    <property type="entry name" value="flagell_flgL"/>
    <property type="match status" value="1"/>
</dbReference>
<dbReference type="InterPro" id="IPR013384">
    <property type="entry name" value="Flagell_FlgL"/>
</dbReference>
<keyword evidence="3" id="KW-1185">Reference proteome</keyword>
<keyword evidence="2" id="KW-0282">Flagellum</keyword>
<comment type="caution">
    <text evidence="2">The sequence shown here is derived from an EMBL/GenBank/DDBJ whole genome shotgun (WGS) entry which is preliminary data.</text>
</comment>
<dbReference type="InterPro" id="IPR001029">
    <property type="entry name" value="Flagellin_N"/>
</dbReference>
<dbReference type="PANTHER" id="PTHR42792:SF1">
    <property type="entry name" value="FLAGELLAR HOOK-ASSOCIATED PROTEIN 3"/>
    <property type="match status" value="1"/>
</dbReference>
<reference evidence="2 3" key="1">
    <citation type="submission" date="2021-06" db="EMBL/GenBank/DDBJ databases">
        <authorList>
            <person name="Sun Q."/>
            <person name="Li D."/>
        </authorList>
    </citation>
    <scope>NUCLEOTIDE SEQUENCE [LARGE SCALE GENOMIC DNA]</scope>
    <source>
        <strain evidence="2 3">MSJ-11</strain>
    </source>
</reference>
<protein>
    <submittedName>
        <fullName evidence="2">Flagellar hook-associated protein FlgL</fullName>
    </submittedName>
</protein>
<proteinExistence type="predicted"/>
<sequence>MRVTNKMLATNFLSDMRTNMSNLRILQMQLSSGKLIRRPSDDPLRASRAMQLHTDINTNKQYNSNIKDTKNWLDQTDTSLNQLGNQIKRVRDLLMSAGNGSYSIDERKKVKDEVNEIIGQFAQTLNGNFDGKYIFSGTRVSAKPVGIIKGPATTDVQSVAAEDGKIPEEGKVVGKFTGTENKDYEITVGKIDTSTNKVIELSVKINGEESVILANGDGSFDLGDGMKFSIEDGEGNVPKNKYTFSAIADGNTKLVYKGREGETLQEPTTAKISKAEEWKGKEITFDYKGEKVSITLDDDIKTSKELVKNINDKLKGTALEGKLSVEMIESGDETNIKFTNLDDKNPITLSGTSDIEDLKDLKGKDVSGNELDLINEKLVTEISQGVRVEYNVTASEILTFTDSKGVNRDVRDIFENIIRHLDDENGVKKLTGEDLEAIDEIANNILKVRSQVGAKQNTMDGAKERNTEENFNITEILSETEDVNVTEKIMEYATAQMVYMASLQTSARVLQPTLMDYIR</sequence>
<dbReference type="Proteomes" id="UP000726170">
    <property type="component" value="Unassembled WGS sequence"/>
</dbReference>
<feature type="domain" description="Flagellin N-terminal" evidence="1">
    <location>
        <begin position="5"/>
        <end position="138"/>
    </location>
</feature>
<evidence type="ECO:0000313" key="3">
    <source>
        <dbReference type="Proteomes" id="UP000726170"/>
    </source>
</evidence>
<dbReference type="Pfam" id="PF00669">
    <property type="entry name" value="Flagellin_N"/>
    <property type="match status" value="1"/>
</dbReference>
<organism evidence="2 3">
    <name type="scientific">Clostridium mobile</name>
    <dbReference type="NCBI Taxonomy" id="2841512"/>
    <lineage>
        <taxon>Bacteria</taxon>
        <taxon>Bacillati</taxon>
        <taxon>Bacillota</taxon>
        <taxon>Clostridia</taxon>
        <taxon>Eubacteriales</taxon>
        <taxon>Clostridiaceae</taxon>
        <taxon>Clostridium</taxon>
    </lineage>
</organism>
<dbReference type="PANTHER" id="PTHR42792">
    <property type="entry name" value="FLAGELLIN"/>
    <property type="match status" value="1"/>
</dbReference>
<dbReference type="InterPro" id="IPR001492">
    <property type="entry name" value="Flagellin"/>
</dbReference>
<evidence type="ECO:0000313" key="2">
    <source>
        <dbReference type="EMBL" id="MBU5483076.1"/>
    </source>
</evidence>
<accession>A0ABS6ED04</accession>
<keyword evidence="2" id="KW-0966">Cell projection</keyword>